<feature type="region of interest" description="Disordered" evidence="1">
    <location>
        <begin position="33"/>
        <end position="64"/>
    </location>
</feature>
<reference evidence="2 3" key="1">
    <citation type="submission" date="2023-01" db="EMBL/GenBank/DDBJ databases">
        <authorList>
            <person name="Kreplak J."/>
        </authorList>
    </citation>
    <scope>NUCLEOTIDE SEQUENCE [LARGE SCALE GENOMIC DNA]</scope>
</reference>
<gene>
    <name evidence="2" type="ORF">VFH_III161280</name>
</gene>
<sequence>METQHPESQYSHTRRLLEQTHYHDTYHQSVDPRYSDVQNQSHPSSGYQQFSFVDPNMQRNSGHSHEVASVNLEEANTSDRHSYSARDRTNIGDQTVLFEQENFPTNPSVHPHEGAPVEPGVGYPPIPPSLSLGPQHDASFTTSGHAVAPHGRFPGLGHPSTVPPNGTPYSLNTIAIVHPTATFFVDAYGISGVLECPKKASVPTWLREEIKKTIMVETPSNYRYFHDDVDFSIPPKPPNSQWLTVSNATIQFYSKQFDYISKEIRLLPISDPSIISTPFPTTFVSSKDAYDF</sequence>
<evidence type="ECO:0000313" key="3">
    <source>
        <dbReference type="Proteomes" id="UP001157006"/>
    </source>
</evidence>
<dbReference type="AlphaFoldDB" id="A0AAV1A539"/>
<evidence type="ECO:0000256" key="1">
    <source>
        <dbReference type="SAM" id="MobiDB-lite"/>
    </source>
</evidence>
<evidence type="ECO:0000313" key="2">
    <source>
        <dbReference type="EMBL" id="CAI8605001.1"/>
    </source>
</evidence>
<name>A0AAV1A539_VICFA</name>
<proteinExistence type="predicted"/>
<dbReference type="EMBL" id="OX451738">
    <property type="protein sequence ID" value="CAI8605001.1"/>
    <property type="molecule type" value="Genomic_DNA"/>
</dbReference>
<accession>A0AAV1A539</accession>
<keyword evidence="3" id="KW-1185">Reference proteome</keyword>
<organism evidence="2 3">
    <name type="scientific">Vicia faba</name>
    <name type="common">Broad bean</name>
    <name type="synonym">Faba vulgaris</name>
    <dbReference type="NCBI Taxonomy" id="3906"/>
    <lineage>
        <taxon>Eukaryota</taxon>
        <taxon>Viridiplantae</taxon>
        <taxon>Streptophyta</taxon>
        <taxon>Embryophyta</taxon>
        <taxon>Tracheophyta</taxon>
        <taxon>Spermatophyta</taxon>
        <taxon>Magnoliopsida</taxon>
        <taxon>eudicotyledons</taxon>
        <taxon>Gunneridae</taxon>
        <taxon>Pentapetalae</taxon>
        <taxon>rosids</taxon>
        <taxon>fabids</taxon>
        <taxon>Fabales</taxon>
        <taxon>Fabaceae</taxon>
        <taxon>Papilionoideae</taxon>
        <taxon>50 kb inversion clade</taxon>
        <taxon>NPAAA clade</taxon>
        <taxon>Hologalegina</taxon>
        <taxon>IRL clade</taxon>
        <taxon>Fabeae</taxon>
        <taxon>Vicia</taxon>
    </lineage>
</organism>
<dbReference type="Proteomes" id="UP001157006">
    <property type="component" value="Chromosome 3"/>
</dbReference>
<feature type="compositionally biased region" description="Polar residues" evidence="1">
    <location>
        <begin position="36"/>
        <end position="61"/>
    </location>
</feature>
<protein>
    <submittedName>
        <fullName evidence="2">Uncharacterized protein</fullName>
    </submittedName>
</protein>